<proteinExistence type="predicted"/>
<evidence type="ECO:0008006" key="3">
    <source>
        <dbReference type="Google" id="ProtNLM"/>
    </source>
</evidence>
<dbReference type="Proteomes" id="UP001430306">
    <property type="component" value="Unassembled WGS sequence"/>
</dbReference>
<dbReference type="RefSeq" id="WP_230273606.1">
    <property type="nucleotide sequence ID" value="NZ_JAJKFW010000022.1"/>
</dbReference>
<accession>A0ABS8NGL4</accession>
<evidence type="ECO:0000313" key="1">
    <source>
        <dbReference type="EMBL" id="MCC9642708.1"/>
    </source>
</evidence>
<comment type="caution">
    <text evidence="1">The sequence shown here is derived from an EMBL/GenBank/DDBJ whole genome shotgun (WGS) entry which is preliminary data.</text>
</comment>
<evidence type="ECO:0000313" key="2">
    <source>
        <dbReference type="Proteomes" id="UP001430306"/>
    </source>
</evidence>
<reference evidence="1" key="1">
    <citation type="submission" date="2021-11" db="EMBL/GenBank/DDBJ databases">
        <title>Genome sequence.</title>
        <authorList>
            <person name="Sun Q."/>
        </authorList>
    </citation>
    <scope>NUCLEOTIDE SEQUENCE</scope>
    <source>
        <strain evidence="1">JC740</strain>
    </source>
</reference>
<dbReference type="EMBL" id="JAJKFW010000022">
    <property type="protein sequence ID" value="MCC9642708.1"/>
    <property type="molecule type" value="Genomic_DNA"/>
</dbReference>
<gene>
    <name evidence="1" type="ORF">LOC71_10505</name>
</gene>
<keyword evidence="2" id="KW-1185">Reference proteome</keyword>
<sequence length="261" mass="27115">MMMTRFAGISGYGVIAAALAVVIGQVSDVSAATISQIPPGFNASSVELYFGAPSAQSQFDADPDVGVGDVSNFATIYDNFTFGSNLNVTNFSWIGIYADDPLGAGSTGADSFTVSIFSDVAGEPGGALGTFNVGLANETAIDSTIYSYSADISPFAVNGGQQYWFSVVANMNADVPVAPGDPAENQWGVAFSDLGDDLSFQDFQTGPGAAGIERFNDSVDYAFSVTAVPEPATCLALSVLSGGVMVRRHVRRRKSKSKMNA</sequence>
<name>A0ABS8NGL4_9BACT</name>
<organism evidence="1 2">
    <name type="scientific">Rhodopirellula halodulae</name>
    <dbReference type="NCBI Taxonomy" id="2894198"/>
    <lineage>
        <taxon>Bacteria</taxon>
        <taxon>Pseudomonadati</taxon>
        <taxon>Planctomycetota</taxon>
        <taxon>Planctomycetia</taxon>
        <taxon>Pirellulales</taxon>
        <taxon>Pirellulaceae</taxon>
        <taxon>Rhodopirellula</taxon>
    </lineage>
</organism>
<protein>
    <recommendedName>
        <fullName evidence="3">PEP-CTERM protein-sorting domain-containing protein</fullName>
    </recommendedName>
</protein>